<evidence type="ECO:0000256" key="2">
    <source>
        <dbReference type="ARBA" id="ARBA00022448"/>
    </source>
</evidence>
<keyword evidence="4 9" id="KW-0812">Transmembrane</keyword>
<gene>
    <name evidence="10" type="ORF">C8D98_1243</name>
</gene>
<feature type="transmembrane region" description="Helical" evidence="9">
    <location>
        <begin position="61"/>
        <end position="79"/>
    </location>
</feature>
<evidence type="ECO:0000256" key="1">
    <source>
        <dbReference type="ARBA" id="ARBA00004651"/>
    </source>
</evidence>
<dbReference type="OrthoDB" id="9779023at2"/>
<keyword evidence="6 9" id="KW-1133">Transmembrane helix</keyword>
<sequence length="287" mass="31168">MQFLYSGLTSGSIYGLVALGFNIIYNTTGLINFAQGEFVMLGGMLIYTLFCMFEVPFYTALPLTLIGCFIIGALYERVFIHMSRYKTEVNLITVTIAASIIMRDVAMHVWGRDSLRVDDYIPVVNVQMPGGVISSQSILIIAVSMLVAWGLNLFLKKSKYGKAMRACFDDQRAAETCGISVRNVRIMSFAVSSVMAAIAGIIISPITFVTYDDGIMIGLKGFAAAILGGLGNFWAAVAGGLLLGIFESFSASVIPSGYKDAMAFFVILLILFLKPDGLFGKKKAQRV</sequence>
<feature type="transmembrane region" description="Helical" evidence="9">
    <location>
        <begin position="12"/>
        <end position="31"/>
    </location>
</feature>
<comment type="subcellular location">
    <subcellularLocation>
        <location evidence="1">Cell membrane</location>
        <topology evidence="1">Multi-pass membrane protein</topology>
    </subcellularLocation>
</comment>
<reference evidence="10 11" key="1">
    <citation type="submission" date="2019-03" db="EMBL/GenBank/DDBJ databases">
        <title>Genomic Encyclopedia of Type Strains, Phase IV (KMG-IV): sequencing the most valuable type-strain genomes for metagenomic binning, comparative biology and taxonomic classification.</title>
        <authorList>
            <person name="Goeker M."/>
        </authorList>
    </citation>
    <scope>NUCLEOTIDE SEQUENCE [LARGE SCALE GENOMIC DNA]</scope>
    <source>
        <strain evidence="10 11">DSM 24984</strain>
    </source>
</reference>
<feature type="transmembrane region" description="Helical" evidence="9">
    <location>
        <begin position="131"/>
        <end position="155"/>
    </location>
</feature>
<proteinExistence type="inferred from homology"/>
<evidence type="ECO:0000313" key="11">
    <source>
        <dbReference type="Proteomes" id="UP000294614"/>
    </source>
</evidence>
<feature type="transmembrane region" description="Helical" evidence="9">
    <location>
        <begin position="222"/>
        <end position="245"/>
    </location>
</feature>
<comment type="similarity">
    <text evidence="8">Belongs to the binding-protein-dependent transport system permease family. LivHM subfamily.</text>
</comment>
<feature type="transmembrane region" description="Helical" evidence="9">
    <location>
        <begin position="91"/>
        <end position="111"/>
    </location>
</feature>
<evidence type="ECO:0000256" key="4">
    <source>
        <dbReference type="ARBA" id="ARBA00022692"/>
    </source>
</evidence>
<evidence type="ECO:0000256" key="3">
    <source>
        <dbReference type="ARBA" id="ARBA00022475"/>
    </source>
</evidence>
<dbReference type="Proteomes" id="UP000294614">
    <property type="component" value="Unassembled WGS sequence"/>
</dbReference>
<dbReference type="PANTHER" id="PTHR11795:SF450">
    <property type="entry name" value="ABC TRANSPORTER PERMEASE PROTEIN"/>
    <property type="match status" value="1"/>
</dbReference>
<dbReference type="AlphaFoldDB" id="A0A4V2PRW5"/>
<feature type="transmembrane region" description="Helical" evidence="9">
    <location>
        <begin position="189"/>
        <end position="210"/>
    </location>
</feature>
<organism evidence="10 11">
    <name type="scientific">Seleniivibrio woodruffii</name>
    <dbReference type="NCBI Taxonomy" id="1078050"/>
    <lineage>
        <taxon>Bacteria</taxon>
        <taxon>Pseudomonadati</taxon>
        <taxon>Deferribacterota</taxon>
        <taxon>Deferribacteres</taxon>
        <taxon>Deferribacterales</taxon>
        <taxon>Geovibrionaceae</taxon>
        <taxon>Seleniivibrio</taxon>
    </lineage>
</organism>
<evidence type="ECO:0000256" key="5">
    <source>
        <dbReference type="ARBA" id="ARBA00022970"/>
    </source>
</evidence>
<evidence type="ECO:0000256" key="8">
    <source>
        <dbReference type="ARBA" id="ARBA00037998"/>
    </source>
</evidence>
<dbReference type="RefSeq" id="WP_132873030.1">
    <property type="nucleotide sequence ID" value="NZ_JAJUHT010000007.1"/>
</dbReference>
<accession>A0A4V2PRW5</accession>
<keyword evidence="7 9" id="KW-0472">Membrane</keyword>
<comment type="caution">
    <text evidence="10">The sequence shown here is derived from an EMBL/GenBank/DDBJ whole genome shotgun (WGS) entry which is preliminary data.</text>
</comment>
<dbReference type="CDD" id="cd06582">
    <property type="entry name" value="TM_PBP1_LivH_like"/>
    <property type="match status" value="1"/>
</dbReference>
<feature type="transmembrane region" description="Helical" evidence="9">
    <location>
        <begin position="257"/>
        <end position="273"/>
    </location>
</feature>
<dbReference type="GO" id="GO:0006865">
    <property type="term" value="P:amino acid transport"/>
    <property type="evidence" value="ECO:0007669"/>
    <property type="project" value="UniProtKB-KW"/>
</dbReference>
<dbReference type="InterPro" id="IPR052157">
    <property type="entry name" value="BCAA_transport_permease"/>
</dbReference>
<evidence type="ECO:0000256" key="7">
    <source>
        <dbReference type="ARBA" id="ARBA00023136"/>
    </source>
</evidence>
<dbReference type="InterPro" id="IPR001851">
    <property type="entry name" value="ABC_transp_permease"/>
</dbReference>
<dbReference type="GO" id="GO:0022857">
    <property type="term" value="F:transmembrane transporter activity"/>
    <property type="evidence" value="ECO:0007669"/>
    <property type="project" value="InterPro"/>
</dbReference>
<dbReference type="Pfam" id="PF02653">
    <property type="entry name" value="BPD_transp_2"/>
    <property type="match status" value="1"/>
</dbReference>
<dbReference type="EMBL" id="SMGG01000004">
    <property type="protein sequence ID" value="TCK60371.1"/>
    <property type="molecule type" value="Genomic_DNA"/>
</dbReference>
<dbReference type="GO" id="GO:0005886">
    <property type="term" value="C:plasma membrane"/>
    <property type="evidence" value="ECO:0007669"/>
    <property type="project" value="UniProtKB-SubCell"/>
</dbReference>
<protein>
    <submittedName>
        <fullName evidence="10">Amino acid/amide ABC transporter membrane protein 1 (HAAT family)</fullName>
    </submittedName>
</protein>
<keyword evidence="5" id="KW-0029">Amino-acid transport</keyword>
<keyword evidence="2" id="KW-0813">Transport</keyword>
<dbReference type="PANTHER" id="PTHR11795">
    <property type="entry name" value="BRANCHED-CHAIN AMINO ACID TRANSPORT SYSTEM PERMEASE PROTEIN LIVH"/>
    <property type="match status" value="1"/>
</dbReference>
<name>A0A4V2PRW5_9BACT</name>
<keyword evidence="11" id="KW-1185">Reference proteome</keyword>
<evidence type="ECO:0000256" key="9">
    <source>
        <dbReference type="SAM" id="Phobius"/>
    </source>
</evidence>
<evidence type="ECO:0000256" key="6">
    <source>
        <dbReference type="ARBA" id="ARBA00022989"/>
    </source>
</evidence>
<keyword evidence="3" id="KW-1003">Cell membrane</keyword>
<evidence type="ECO:0000313" key="10">
    <source>
        <dbReference type="EMBL" id="TCK60371.1"/>
    </source>
</evidence>